<proteinExistence type="predicted"/>
<dbReference type="InterPro" id="IPR051012">
    <property type="entry name" value="CellSynth/LPSAsmb/PSIAsmb"/>
</dbReference>
<dbReference type="Pfam" id="PF14559">
    <property type="entry name" value="TPR_19"/>
    <property type="match status" value="1"/>
</dbReference>
<feature type="repeat" description="TPR" evidence="3">
    <location>
        <begin position="43"/>
        <end position="76"/>
    </location>
</feature>
<evidence type="ECO:0000256" key="2">
    <source>
        <dbReference type="ARBA" id="ARBA00022803"/>
    </source>
</evidence>
<evidence type="ECO:0000256" key="4">
    <source>
        <dbReference type="SAM" id="SignalP"/>
    </source>
</evidence>
<dbReference type="InterPro" id="IPR013360">
    <property type="entry name" value="Pilus_4_PilW"/>
</dbReference>
<dbReference type="NCBIfam" id="TIGR02521">
    <property type="entry name" value="type_IV_pilW"/>
    <property type="match status" value="1"/>
</dbReference>
<feature type="chain" id="PRO_5046045777" evidence="4">
    <location>
        <begin position="21"/>
        <end position="261"/>
    </location>
</feature>
<name>A0ABV9R171_9GAMM</name>
<feature type="signal peptide" evidence="4">
    <location>
        <begin position="1"/>
        <end position="20"/>
    </location>
</feature>
<dbReference type="PROSITE" id="PS51257">
    <property type="entry name" value="PROKAR_LIPOPROTEIN"/>
    <property type="match status" value="1"/>
</dbReference>
<dbReference type="PANTHER" id="PTHR45586:SF1">
    <property type="entry name" value="LIPOPOLYSACCHARIDE ASSEMBLY PROTEIN B"/>
    <property type="match status" value="1"/>
</dbReference>
<dbReference type="InterPro" id="IPR019734">
    <property type="entry name" value="TPR_rpt"/>
</dbReference>
<protein>
    <submittedName>
        <fullName evidence="5">Type IV pilus biogenesis/stability protein PilW</fullName>
    </submittedName>
</protein>
<dbReference type="PROSITE" id="PS50005">
    <property type="entry name" value="TPR"/>
    <property type="match status" value="1"/>
</dbReference>
<evidence type="ECO:0000256" key="1">
    <source>
        <dbReference type="ARBA" id="ARBA00022737"/>
    </source>
</evidence>
<dbReference type="Proteomes" id="UP001595886">
    <property type="component" value="Unassembled WGS sequence"/>
</dbReference>
<dbReference type="Gene3D" id="1.25.40.10">
    <property type="entry name" value="Tetratricopeptide repeat domain"/>
    <property type="match status" value="1"/>
</dbReference>
<organism evidence="5 6">
    <name type="scientific">Dokdonella ginsengisoli</name>
    <dbReference type="NCBI Taxonomy" id="363846"/>
    <lineage>
        <taxon>Bacteria</taxon>
        <taxon>Pseudomonadati</taxon>
        <taxon>Pseudomonadota</taxon>
        <taxon>Gammaproteobacteria</taxon>
        <taxon>Lysobacterales</taxon>
        <taxon>Rhodanobacteraceae</taxon>
        <taxon>Dokdonella</taxon>
    </lineage>
</organism>
<evidence type="ECO:0000313" key="6">
    <source>
        <dbReference type="Proteomes" id="UP001595886"/>
    </source>
</evidence>
<dbReference type="InterPro" id="IPR011990">
    <property type="entry name" value="TPR-like_helical_dom_sf"/>
</dbReference>
<dbReference type="RefSeq" id="WP_380022954.1">
    <property type="nucleotide sequence ID" value="NZ_JBHSHD010000019.1"/>
</dbReference>
<dbReference type="PANTHER" id="PTHR45586">
    <property type="entry name" value="TPR REPEAT-CONTAINING PROTEIN PA4667"/>
    <property type="match status" value="1"/>
</dbReference>
<keyword evidence="4" id="KW-0732">Signal</keyword>
<dbReference type="SMART" id="SM00028">
    <property type="entry name" value="TPR"/>
    <property type="match status" value="3"/>
</dbReference>
<dbReference type="EMBL" id="JBHSHD010000019">
    <property type="protein sequence ID" value="MFC4822590.1"/>
    <property type="molecule type" value="Genomic_DNA"/>
</dbReference>
<dbReference type="SUPFAM" id="SSF48452">
    <property type="entry name" value="TPR-like"/>
    <property type="match status" value="1"/>
</dbReference>
<dbReference type="Pfam" id="PF13414">
    <property type="entry name" value="TPR_11"/>
    <property type="match status" value="1"/>
</dbReference>
<comment type="caution">
    <text evidence="5">The sequence shown here is derived from an EMBL/GenBank/DDBJ whole genome shotgun (WGS) entry which is preliminary data.</text>
</comment>
<evidence type="ECO:0000256" key="3">
    <source>
        <dbReference type="PROSITE-ProRule" id="PRU00339"/>
    </source>
</evidence>
<accession>A0ABV9R171</accession>
<evidence type="ECO:0000313" key="5">
    <source>
        <dbReference type="EMBL" id="MFC4822590.1"/>
    </source>
</evidence>
<gene>
    <name evidence="5" type="primary">pilW</name>
    <name evidence="5" type="ORF">ACFO6Q_19890</name>
</gene>
<dbReference type="PROSITE" id="PS50293">
    <property type="entry name" value="TPR_REGION"/>
    <property type="match status" value="1"/>
</dbReference>
<keyword evidence="6" id="KW-1185">Reference proteome</keyword>
<keyword evidence="2 3" id="KW-0802">TPR repeat</keyword>
<keyword evidence="1" id="KW-0677">Repeat</keyword>
<sequence>MRLERAAAAAALAIALSLLAACGGGSAGGIKKQDGATQKQEAARTRTDLGQKYMQQGKLEIALENLTKALEYDPSYVDAHTVIAVLYETINEPVKAGEHYKRATELKVKGGAEANNYGWFLCREGRYDESQTYFDRALADPFYQTPVVALTNSGTCLLKAGKRDEAEARLRLALERNPGDVETLIQLASLAYDKGEYLKARGFMQRFESASPPPRPDALMLGRNIELRLGNGTAASEYTRRLLQGFPDSEQARALNVQGSS</sequence>
<reference evidence="6" key="1">
    <citation type="journal article" date="2019" name="Int. J. Syst. Evol. Microbiol.">
        <title>The Global Catalogue of Microorganisms (GCM) 10K type strain sequencing project: providing services to taxonomists for standard genome sequencing and annotation.</title>
        <authorList>
            <consortium name="The Broad Institute Genomics Platform"/>
            <consortium name="The Broad Institute Genome Sequencing Center for Infectious Disease"/>
            <person name="Wu L."/>
            <person name="Ma J."/>
        </authorList>
    </citation>
    <scope>NUCLEOTIDE SEQUENCE [LARGE SCALE GENOMIC DNA]</scope>
    <source>
        <strain evidence="6">CCUG 30340</strain>
    </source>
</reference>